<gene>
    <name evidence="3" type="ORF">E3Q17_01988</name>
    <name evidence="2" type="ORF">E3Q22_02319</name>
</gene>
<dbReference type="Proteomes" id="UP000307169">
    <property type="component" value="Unassembled WGS sequence"/>
</dbReference>
<sequence>MSVLSKIIDEPYTAYNTEIENIRFQNIITEEFPVHYRARSPTLDVLEGKSLELRSRVSSNEGKTKIHWDQIRRAVRELAASGVQEISLRKAAVLMETLPSHLHPASQRVAIPGNTKSEVIYYVNELRATRLIEDETFFSSAFANKTLLVTPLNKYEVHQIWLDSSKRLSGFPLITFADTLVKLGRVHALEARYYCARYQMMKSMAKTQADDKTSKSLISWNRSLMKDIIDQGTSDGLQFKHIEVDCRHTFKKDHWPSNEIMSEWVKAIIPEEHHHKIVNVFDDLNGVSGEGGSMPQYLASRPWHTLHLFAGDDRLSRDVDSLEASYAILQNNGSTAVSLSTSPYHLRGMPAAYKELMDNNNGVGHLLSDPSLLSIHAKPLLFPRRITPASKVTEIALDWSSKFMTVIKSICDQRTRHAAGGEIGSLEMDTEGEAIVIFDDDMIVDLDDNSDDDITVINSDINDEKISQSIQIKKVVGKSAFECLSKTTGIVEDDCDCSSCRDILTARSENITHGELCICNTGKCAKTCKRIKNGESCGKAIYRGDHCYEHTIKSRAEKFNRDTTLKNCEHKGCTNRHSPNSQFCAIHRDHQLQHRRDVEAMTDVCLKESCQHRSAYGNDYCYHHRHIPRQNIINKVATLSKCKIPDCQHKCWKNTPYCYVVHNRFATQYICDENPSLQKCMIKNCNHKQYANTPFCFLKHMANRSRYKRFMETDRVSQCCVQSCEEQASNDSPYCVQAHNNLREQCLINNENTLGNCHEPNCDNRVSDTELFCKLHGNKVRRVMLFYSTNTSEQNEQGFYEQNTDNSVCIHAECDMKNIQIAPFCIESHFTQAKAYVSYINSAKCEMEGCKERAESDVPYCASRHKHRNYQWKRDQDVTLEKCAVPNCSHRAKRGWVYCVLSHHHLERHFRQSRANSTPECGMKRCTKASSGDTIFCTASHRDWLAEARAGLDTNYCAISDCPLKATGRGPHCSIYHSRHQQQNTQFFLDRDSTKPICSAEDCDYHTNEDEPFCVLGHYTQVRNKTCCHHTNETQLKTFRQNKRRPAENPEAGTSARPSKVARRS</sequence>
<dbReference type="EMBL" id="SPRC01000021">
    <property type="protein sequence ID" value="TIB79756.1"/>
    <property type="molecule type" value="Genomic_DNA"/>
</dbReference>
<evidence type="ECO:0000256" key="1">
    <source>
        <dbReference type="SAM" id="MobiDB-lite"/>
    </source>
</evidence>
<evidence type="ECO:0000313" key="5">
    <source>
        <dbReference type="Proteomes" id="UP000310685"/>
    </source>
</evidence>
<comment type="caution">
    <text evidence="3">The sequence shown here is derived from an EMBL/GenBank/DDBJ whole genome shotgun (WGS) entry which is preliminary data.</text>
</comment>
<evidence type="ECO:0000313" key="3">
    <source>
        <dbReference type="EMBL" id="TIC01042.1"/>
    </source>
</evidence>
<organism evidence="3 4">
    <name type="scientific">Wallemia mellicola</name>
    <dbReference type="NCBI Taxonomy" id="1708541"/>
    <lineage>
        <taxon>Eukaryota</taxon>
        <taxon>Fungi</taxon>
        <taxon>Dikarya</taxon>
        <taxon>Basidiomycota</taxon>
        <taxon>Wallemiomycotina</taxon>
        <taxon>Wallemiomycetes</taxon>
        <taxon>Wallemiales</taxon>
        <taxon>Wallemiaceae</taxon>
        <taxon>Wallemia</taxon>
    </lineage>
</organism>
<reference evidence="4 5" key="1">
    <citation type="submission" date="2019-03" db="EMBL/GenBank/DDBJ databases">
        <title>Sequencing 25 genomes of Wallemia mellicola.</title>
        <authorList>
            <person name="Gostincar C."/>
        </authorList>
    </citation>
    <scope>NUCLEOTIDE SEQUENCE [LARGE SCALE GENOMIC DNA]</scope>
    <source>
        <strain evidence="3 4">EXF-1262</strain>
        <strain evidence="2 5">EXF-6152</strain>
    </source>
</reference>
<dbReference type="AlphaFoldDB" id="A0A4T0PL51"/>
<dbReference type="EMBL" id="SPRH01000019">
    <property type="protein sequence ID" value="TIC01042.1"/>
    <property type="molecule type" value="Genomic_DNA"/>
</dbReference>
<accession>A0A4T0PL51</accession>
<dbReference type="Proteomes" id="UP000310685">
    <property type="component" value="Unassembled WGS sequence"/>
</dbReference>
<evidence type="ECO:0000313" key="4">
    <source>
        <dbReference type="Proteomes" id="UP000307169"/>
    </source>
</evidence>
<protein>
    <submittedName>
        <fullName evidence="3">Uncharacterized protein</fullName>
    </submittedName>
</protein>
<feature type="region of interest" description="Disordered" evidence="1">
    <location>
        <begin position="1038"/>
        <end position="1065"/>
    </location>
</feature>
<proteinExistence type="predicted"/>
<evidence type="ECO:0000313" key="2">
    <source>
        <dbReference type="EMBL" id="TIB79756.1"/>
    </source>
</evidence>
<name>A0A4T0PL51_9BASI</name>